<evidence type="ECO:0000256" key="3">
    <source>
        <dbReference type="ARBA" id="ARBA00023239"/>
    </source>
</evidence>
<dbReference type="Proteomes" id="UP000031866">
    <property type="component" value="Chromosome"/>
</dbReference>
<keyword evidence="2 7" id="KW-0963">Cytoplasm</keyword>
<dbReference type="Gene3D" id="3.20.20.70">
    <property type="entry name" value="Aldolase class I"/>
    <property type="match status" value="1"/>
</dbReference>
<evidence type="ECO:0000313" key="8">
    <source>
        <dbReference type="EMBL" id="AJH00074.1"/>
    </source>
</evidence>
<dbReference type="HAMAP" id="MF_00114">
    <property type="entry name" value="DeoC_type1"/>
    <property type="match status" value="1"/>
</dbReference>
<dbReference type="CDD" id="cd00959">
    <property type="entry name" value="DeoC"/>
    <property type="match status" value="1"/>
</dbReference>
<dbReference type="EMBL" id="CP010086">
    <property type="protein sequence ID" value="AJH00074.1"/>
    <property type="molecule type" value="Genomic_DNA"/>
</dbReference>
<evidence type="ECO:0000256" key="2">
    <source>
        <dbReference type="ARBA" id="ARBA00022490"/>
    </source>
</evidence>
<comment type="catalytic activity">
    <reaction evidence="5 7">
        <text>2-deoxy-D-ribose 5-phosphate = D-glyceraldehyde 3-phosphate + acetaldehyde</text>
        <dbReference type="Rhea" id="RHEA:12821"/>
        <dbReference type="ChEBI" id="CHEBI:15343"/>
        <dbReference type="ChEBI" id="CHEBI:59776"/>
        <dbReference type="ChEBI" id="CHEBI:62877"/>
        <dbReference type="EC" id="4.1.2.4"/>
    </reaction>
</comment>
<dbReference type="InterPro" id="IPR013785">
    <property type="entry name" value="Aldolase_TIM"/>
</dbReference>
<reference evidence="9" key="1">
    <citation type="submission" date="2014-12" db="EMBL/GenBank/DDBJ databases">
        <title>Genome sequence of Clostridium beijerinckii strain 59B.</title>
        <authorList>
            <person name="Little G.T."/>
            <person name="Minton N.P."/>
        </authorList>
    </citation>
    <scope>NUCLEOTIDE SEQUENCE [LARGE SCALE GENOMIC DNA]</scope>
    <source>
        <strain evidence="9">59B</strain>
    </source>
</reference>
<dbReference type="SUPFAM" id="SSF51569">
    <property type="entry name" value="Aldolase"/>
    <property type="match status" value="1"/>
</dbReference>
<sequence length="216" mass="22955">MNIAKYIDHTILKPEATEEDVKRLCREAKEYSFASVCVNGCYAKLVSTELAGSEVKTCVVVGFPLGAMTKEAKAFETSQAIENGASEIDMVINVGALKDKNYSLLKEDIEAVVNSAKGKALVKVIIETCLLTDEEKVKACEIAKEAKSDFVKTSTGFSTGGATKEDIALMRKTVGPDLGVKASGGVRDFKAAMDMINAGASRIGSSNSIAIVNESK</sequence>
<dbReference type="RefSeq" id="WP_041897616.1">
    <property type="nucleotide sequence ID" value="NZ_CP010086.2"/>
</dbReference>
<dbReference type="PIRSF" id="PIRSF001357">
    <property type="entry name" value="DeoC"/>
    <property type="match status" value="1"/>
</dbReference>
<keyword evidence="3 7" id="KW-0456">Lyase</keyword>
<dbReference type="PANTHER" id="PTHR10889:SF1">
    <property type="entry name" value="DEOXYRIBOSE-PHOSPHATE ALDOLASE"/>
    <property type="match status" value="1"/>
</dbReference>
<evidence type="ECO:0000256" key="1">
    <source>
        <dbReference type="ARBA" id="ARBA00010936"/>
    </source>
</evidence>
<comment type="subcellular location">
    <subcellularLocation>
        <location evidence="7">Cytoplasm</location>
    </subcellularLocation>
</comment>
<comment type="pathway">
    <text evidence="7">Carbohydrate degradation; 2-deoxy-D-ribose 1-phosphate degradation; D-glyceraldehyde 3-phosphate and acetaldehyde from 2-deoxy-alpha-D-ribose 1-phosphate: step 2/2.</text>
</comment>
<name>A0A0B5QT90_CLOBE</name>
<dbReference type="GO" id="GO:0004139">
    <property type="term" value="F:deoxyribose-phosphate aldolase activity"/>
    <property type="evidence" value="ECO:0007669"/>
    <property type="project" value="UniProtKB-UniRule"/>
</dbReference>
<dbReference type="FunFam" id="3.20.20.70:FF:000044">
    <property type="entry name" value="Deoxyribose-phosphate aldolase"/>
    <property type="match status" value="1"/>
</dbReference>
<feature type="active site" description="Proton donor/acceptor" evidence="7">
    <location>
        <position position="181"/>
    </location>
</feature>
<evidence type="ECO:0000313" key="9">
    <source>
        <dbReference type="Proteomes" id="UP000031866"/>
    </source>
</evidence>
<dbReference type="GO" id="GO:0016052">
    <property type="term" value="P:carbohydrate catabolic process"/>
    <property type="evidence" value="ECO:0007669"/>
    <property type="project" value="TreeGrafter"/>
</dbReference>
<dbReference type="InterPro" id="IPR028581">
    <property type="entry name" value="DeoC_typeI"/>
</dbReference>
<evidence type="ECO:0000256" key="4">
    <source>
        <dbReference type="ARBA" id="ARBA00023270"/>
    </source>
</evidence>
<dbReference type="PANTHER" id="PTHR10889">
    <property type="entry name" value="DEOXYRIBOSE-PHOSPHATE ALDOLASE"/>
    <property type="match status" value="1"/>
</dbReference>
<protein>
    <recommendedName>
        <fullName evidence="7">Deoxyribose-phosphate aldolase</fullName>
        <shortName evidence="7">DERA</shortName>
        <ecNumber evidence="7">4.1.2.4</ecNumber>
    </recommendedName>
    <alternativeName>
        <fullName evidence="7">2-deoxy-D-ribose 5-phosphate aldolase</fullName>
    </alternativeName>
    <alternativeName>
        <fullName evidence="7">Phosphodeoxyriboaldolase</fullName>
        <shortName evidence="7">Deoxyriboaldolase</shortName>
    </alternativeName>
</protein>
<dbReference type="GO" id="GO:0005737">
    <property type="term" value="C:cytoplasm"/>
    <property type="evidence" value="ECO:0007669"/>
    <property type="project" value="UniProtKB-SubCell"/>
</dbReference>
<dbReference type="InterPro" id="IPR002915">
    <property type="entry name" value="DeoC/FbaB/LacD_aldolase"/>
</dbReference>
<evidence type="ECO:0000256" key="7">
    <source>
        <dbReference type="HAMAP-Rule" id="MF_00114"/>
    </source>
</evidence>
<comment type="function">
    <text evidence="6 7">Catalyzes a reversible aldol reaction between acetaldehyde and D-glyceraldehyde 3-phosphate to generate 2-deoxy-D-ribose 5-phosphate.</text>
</comment>
<keyword evidence="4 7" id="KW-0704">Schiff base</keyword>
<accession>A0A0B5QT90</accession>
<dbReference type="UniPathway" id="UPA00002">
    <property type="reaction ID" value="UER00468"/>
</dbReference>
<organism evidence="8 9">
    <name type="scientific">Clostridium beijerinckii</name>
    <name type="common">Clostridium MP</name>
    <dbReference type="NCBI Taxonomy" id="1520"/>
    <lineage>
        <taxon>Bacteria</taxon>
        <taxon>Bacillati</taxon>
        <taxon>Bacillota</taxon>
        <taxon>Clostridia</taxon>
        <taxon>Eubacteriales</taxon>
        <taxon>Clostridiaceae</taxon>
        <taxon>Clostridium</taxon>
    </lineage>
</organism>
<dbReference type="NCBIfam" id="TIGR00126">
    <property type="entry name" value="deoC"/>
    <property type="match status" value="1"/>
</dbReference>
<feature type="active site" description="Proton donor/acceptor" evidence="7">
    <location>
        <position position="89"/>
    </location>
</feature>
<gene>
    <name evidence="7" type="primary">deoC</name>
    <name evidence="8" type="ORF">LF65_03517</name>
</gene>
<dbReference type="GO" id="GO:0009264">
    <property type="term" value="P:deoxyribonucleotide catabolic process"/>
    <property type="evidence" value="ECO:0007669"/>
    <property type="project" value="UniProtKB-UniRule"/>
</dbReference>
<dbReference type="Pfam" id="PF01791">
    <property type="entry name" value="DeoC"/>
    <property type="match status" value="1"/>
</dbReference>
<dbReference type="EC" id="4.1.2.4" evidence="7"/>
<dbReference type="GO" id="GO:0006018">
    <property type="term" value="P:2-deoxyribose 1-phosphate catabolic process"/>
    <property type="evidence" value="ECO:0007669"/>
    <property type="project" value="UniProtKB-UniRule"/>
</dbReference>
<dbReference type="AlphaFoldDB" id="A0A0B5QT90"/>
<dbReference type="OrthoDB" id="9778711at2"/>
<dbReference type="KEGG" id="cbei:LF65_03517"/>
<feature type="active site" description="Schiff-base intermediate with acetaldehyde" evidence="7">
    <location>
        <position position="152"/>
    </location>
</feature>
<evidence type="ECO:0000256" key="5">
    <source>
        <dbReference type="ARBA" id="ARBA00048791"/>
    </source>
</evidence>
<dbReference type="SMART" id="SM01133">
    <property type="entry name" value="DeoC"/>
    <property type="match status" value="1"/>
</dbReference>
<evidence type="ECO:0000256" key="6">
    <source>
        <dbReference type="ARBA" id="ARBA00056337"/>
    </source>
</evidence>
<proteinExistence type="inferred from homology"/>
<dbReference type="InterPro" id="IPR011343">
    <property type="entry name" value="DeoC"/>
</dbReference>
<dbReference type="STRING" id="1520.LF65_03517"/>
<comment type="similarity">
    <text evidence="1 7">Belongs to the DeoC/FbaB aldolase family. DeoC type 1 subfamily.</text>
</comment>